<dbReference type="InterPro" id="IPR016035">
    <property type="entry name" value="Acyl_Trfase/lysoPLipase"/>
</dbReference>
<dbReference type="Gene3D" id="3.30.70.3290">
    <property type="match status" value="1"/>
</dbReference>
<accession>A0AAD8PJ71</accession>
<dbReference type="EMBL" id="JAHLJV010000244">
    <property type="protein sequence ID" value="KAK1561714.1"/>
    <property type="molecule type" value="Genomic_DNA"/>
</dbReference>
<dbReference type="RefSeq" id="XP_060406818.1">
    <property type="nucleotide sequence ID" value="XM_060560493.1"/>
</dbReference>
<dbReference type="InterPro" id="IPR042104">
    <property type="entry name" value="PKS_dehydratase_sf"/>
</dbReference>
<dbReference type="Gene3D" id="3.40.366.10">
    <property type="entry name" value="Malonyl-Coenzyme A Acyl Carrier Protein, domain 2"/>
    <property type="match status" value="1"/>
</dbReference>
<evidence type="ECO:0000313" key="2">
    <source>
        <dbReference type="Proteomes" id="UP001230504"/>
    </source>
</evidence>
<keyword evidence="2" id="KW-1185">Reference proteome</keyword>
<sequence>MRCHVLATPFGFHTLQVHPILVPFFKLLSKVRVRDPVVPVIFLTLSRVLRKSLKFGDGYLVRHCRNIVNIQEALNITKSEGLVNNNSIDVEIVPALVICRMAKDIVGTHMQTFVSMHKGMYTWQLLVEAMAGMYMAGVNIRWDKYHEDFPECYEVLQLPACGWTMKEYWLQFPHSSIYRVVKDTLRGSADGQTSILWPRDTESMVFRCALRLFMPISLSWSATTSLTEIAEMHIQSALVANDVGKEQILCTDAKFDKQSNTVFCTFSSVDLADFDPKYCGLSAATLNNDTFEAAGIVSFKGIPHNNTWFSNPVYIDAISQIGAFVMNANDGVDLENEIFVNHGWESMKLLTPKLDLNMTYHSYVKMTEGESRLWIRDVVAT</sequence>
<dbReference type="Gene3D" id="3.10.129.110">
    <property type="entry name" value="Polyketide synthase dehydratase"/>
    <property type="match status" value="1"/>
</dbReference>
<name>A0AAD8PJ71_9PEZI</name>
<organism evidence="1 2">
    <name type="scientific">Colletotrichum navitas</name>
    <dbReference type="NCBI Taxonomy" id="681940"/>
    <lineage>
        <taxon>Eukaryota</taxon>
        <taxon>Fungi</taxon>
        <taxon>Dikarya</taxon>
        <taxon>Ascomycota</taxon>
        <taxon>Pezizomycotina</taxon>
        <taxon>Sordariomycetes</taxon>
        <taxon>Hypocreomycetidae</taxon>
        <taxon>Glomerellales</taxon>
        <taxon>Glomerellaceae</taxon>
        <taxon>Colletotrichum</taxon>
        <taxon>Colletotrichum graminicola species complex</taxon>
    </lineage>
</organism>
<comment type="caution">
    <text evidence="1">The sequence shown here is derived from an EMBL/GenBank/DDBJ whole genome shotgun (WGS) entry which is preliminary data.</text>
</comment>
<protein>
    <submittedName>
        <fullName evidence="1">Uncharacterized protein</fullName>
    </submittedName>
</protein>
<dbReference type="Proteomes" id="UP001230504">
    <property type="component" value="Unassembled WGS sequence"/>
</dbReference>
<proteinExistence type="predicted"/>
<dbReference type="GO" id="GO:0016740">
    <property type="term" value="F:transferase activity"/>
    <property type="evidence" value="ECO:0007669"/>
    <property type="project" value="InterPro"/>
</dbReference>
<dbReference type="SUPFAM" id="SSF52151">
    <property type="entry name" value="FabD/lysophospholipase-like"/>
    <property type="match status" value="1"/>
</dbReference>
<dbReference type="AlphaFoldDB" id="A0AAD8PJ71"/>
<evidence type="ECO:0000313" key="1">
    <source>
        <dbReference type="EMBL" id="KAK1561714.1"/>
    </source>
</evidence>
<dbReference type="GeneID" id="85444733"/>
<gene>
    <name evidence="1" type="ORF">LY79DRAFT_585422</name>
</gene>
<reference evidence="1" key="1">
    <citation type="submission" date="2021-06" db="EMBL/GenBank/DDBJ databases">
        <title>Comparative genomics, transcriptomics and evolutionary studies reveal genomic signatures of adaptation to plant cell wall in hemibiotrophic fungi.</title>
        <authorList>
            <consortium name="DOE Joint Genome Institute"/>
            <person name="Baroncelli R."/>
            <person name="Diaz J.F."/>
            <person name="Benocci T."/>
            <person name="Peng M."/>
            <person name="Battaglia E."/>
            <person name="Haridas S."/>
            <person name="Andreopoulos W."/>
            <person name="Labutti K."/>
            <person name="Pangilinan J."/>
            <person name="Floch G.L."/>
            <person name="Makela M.R."/>
            <person name="Henrissat B."/>
            <person name="Grigoriev I.V."/>
            <person name="Crouch J.A."/>
            <person name="De Vries R.P."/>
            <person name="Sukno S.A."/>
            <person name="Thon M.R."/>
        </authorList>
    </citation>
    <scope>NUCLEOTIDE SEQUENCE</scope>
    <source>
        <strain evidence="1">CBS 125086</strain>
    </source>
</reference>
<dbReference type="InterPro" id="IPR001227">
    <property type="entry name" value="Ac_transferase_dom_sf"/>
</dbReference>